<feature type="compositionally biased region" description="Polar residues" evidence="1">
    <location>
        <begin position="459"/>
        <end position="471"/>
    </location>
</feature>
<gene>
    <name evidence="2" type="ORF">Cvel_24598</name>
</gene>
<feature type="region of interest" description="Disordered" evidence="1">
    <location>
        <begin position="568"/>
        <end position="607"/>
    </location>
</feature>
<protein>
    <submittedName>
        <fullName evidence="2">Uncharacterized protein</fullName>
    </submittedName>
</protein>
<feature type="compositionally biased region" description="Basic and acidic residues" evidence="1">
    <location>
        <begin position="173"/>
        <end position="200"/>
    </location>
</feature>
<feature type="region of interest" description="Disordered" evidence="1">
    <location>
        <begin position="143"/>
        <end position="224"/>
    </location>
</feature>
<feature type="compositionally biased region" description="Polar residues" evidence="1">
    <location>
        <begin position="106"/>
        <end position="122"/>
    </location>
</feature>
<sequence>MRRSGYLQEGCPQVLERREVATLLSHLSHHLEWREALLQDLKRFVAQVSLRDAEAQPDSEDEIRFVPFPPTTPVPAAEVDSSNLVGRKAHGKTRQQIKEHCEEEPQQNTGASSSNSDPPTTQNEKKLIGEGYLQVGRADLEQTNGSHHHHGETTQNSEFPPPFQSRLSTTVPRQEKKDNEPREPDQNKTEERRSQTDSHDLAGAQPSAVKSRMEVPNPLPHQHAIESSGAFQSGTAAGPFLRPASVPKVCTESKGLVVRESLEEHSPSSMLSHTPWKLHLVPPLVGKNLEPDPSDMREAFHLQRGGNHELGTQPLSIFRVQQNESSRIKTENRRRTDERNAEGWNDKNTQKAIIHPEKTVAASQGTHKSFFNDLSHGAFPPSRQAIQCVAQPASNNSSPSSFPPPEFFKRQVAATCATPNRPLPEAKCTERDSLQVPLRVTTTNPRLHTEDPPHPLQPSPSASSLEQTPGEKSSAMHRGETENGIMEEMTGAWNLRSQKGLHRKPAEPSSKDGAPGDNPYMHEHLLVDMFCTKQQDEQRSFVRAYASSSSGWNDSERVGFACVSSASRDAANLPVEGGQTKARKQTAEGRQKEREAKRERERERKKR</sequence>
<dbReference type="VEuPathDB" id="CryptoDB:Cvel_24598"/>
<dbReference type="AlphaFoldDB" id="A0A0G4H3X6"/>
<accession>A0A0G4H3X6</accession>
<evidence type="ECO:0000313" key="2">
    <source>
        <dbReference type="EMBL" id="CEM38405.1"/>
    </source>
</evidence>
<feature type="region of interest" description="Disordered" evidence="1">
    <location>
        <begin position="443"/>
        <end position="482"/>
    </location>
</feature>
<name>A0A0G4H3X6_9ALVE</name>
<reference evidence="2" key="1">
    <citation type="submission" date="2014-11" db="EMBL/GenBank/DDBJ databases">
        <authorList>
            <person name="Otto D Thomas"/>
            <person name="Naeem Raeece"/>
        </authorList>
    </citation>
    <scope>NUCLEOTIDE SEQUENCE</scope>
</reference>
<feature type="region of interest" description="Disordered" evidence="1">
    <location>
        <begin position="498"/>
        <end position="521"/>
    </location>
</feature>
<dbReference type="EMBL" id="CDMZ01001852">
    <property type="protein sequence ID" value="CEM38405.1"/>
    <property type="molecule type" value="Genomic_DNA"/>
</dbReference>
<evidence type="ECO:0000256" key="1">
    <source>
        <dbReference type="SAM" id="MobiDB-lite"/>
    </source>
</evidence>
<feature type="region of interest" description="Disordered" evidence="1">
    <location>
        <begin position="52"/>
        <end position="124"/>
    </location>
</feature>
<feature type="compositionally biased region" description="Basic and acidic residues" evidence="1">
    <location>
        <begin position="585"/>
        <end position="607"/>
    </location>
</feature>
<feature type="compositionally biased region" description="Basic and acidic residues" evidence="1">
    <location>
        <begin position="326"/>
        <end position="341"/>
    </location>
</feature>
<organism evidence="2">
    <name type="scientific">Chromera velia CCMP2878</name>
    <dbReference type="NCBI Taxonomy" id="1169474"/>
    <lineage>
        <taxon>Eukaryota</taxon>
        <taxon>Sar</taxon>
        <taxon>Alveolata</taxon>
        <taxon>Colpodellida</taxon>
        <taxon>Chromeraceae</taxon>
        <taxon>Chromera</taxon>
    </lineage>
</organism>
<proteinExistence type="predicted"/>
<feature type="region of interest" description="Disordered" evidence="1">
    <location>
        <begin position="322"/>
        <end position="341"/>
    </location>
</feature>